<name>A0A015TUJ7_BACFG</name>
<dbReference type="EMBL" id="JGCY01000291">
    <property type="protein sequence ID" value="EXY74376.1"/>
    <property type="molecule type" value="Genomic_DNA"/>
</dbReference>
<evidence type="ECO:0000313" key="1">
    <source>
        <dbReference type="EMBL" id="EXY74376.1"/>
    </source>
</evidence>
<dbReference type="GeneID" id="60370035"/>
<evidence type="ECO:0000313" key="2">
    <source>
        <dbReference type="Proteomes" id="UP000020529"/>
    </source>
</evidence>
<dbReference type="RefSeq" id="WP_005787386.1">
    <property type="nucleotide sequence ID" value="NZ_JGCY01000291.1"/>
</dbReference>
<dbReference type="PATRIC" id="fig|1339315.3.peg.2562"/>
<sequence>MEKIEIVLRREQNNRNGIYLNYINGYWYTYEWSAFLLCMLHPEVEVRKCIGVQPDENYAIARVNKKIIKKLERKYQTSMMDDSIKILLPPFNEDENIFLNWKALLPP</sequence>
<reference evidence="1 2" key="1">
    <citation type="submission" date="2014-02" db="EMBL/GenBank/DDBJ databases">
        <authorList>
            <person name="Sears C."/>
            <person name="Carroll K."/>
            <person name="Sack B.R."/>
            <person name="Qadri F."/>
            <person name="Myers L.L."/>
            <person name="Chung G.-T."/>
            <person name="Escheverria P."/>
            <person name="Fraser C.M."/>
            <person name="Sadzewicz L."/>
            <person name="Shefchek K.A."/>
            <person name="Tallon L."/>
            <person name="Das S.P."/>
            <person name="Daugherty S."/>
            <person name="Mongodin E.F."/>
        </authorList>
    </citation>
    <scope>NUCLEOTIDE SEQUENCE [LARGE SCALE GENOMIC DNA]</scope>
    <source>
        <strain evidence="2">3988T(B)14</strain>
    </source>
</reference>
<proteinExistence type="predicted"/>
<organism evidence="1 2">
    <name type="scientific">Bacteroides fragilis str. 3988T(B)14</name>
    <dbReference type="NCBI Taxonomy" id="1339315"/>
    <lineage>
        <taxon>Bacteria</taxon>
        <taxon>Pseudomonadati</taxon>
        <taxon>Bacteroidota</taxon>
        <taxon>Bacteroidia</taxon>
        <taxon>Bacteroidales</taxon>
        <taxon>Bacteroidaceae</taxon>
        <taxon>Bacteroides</taxon>
    </lineage>
</organism>
<accession>A0A015TUJ7</accession>
<dbReference type="Proteomes" id="UP000020529">
    <property type="component" value="Unassembled WGS sequence"/>
</dbReference>
<gene>
    <name evidence="1" type="ORF">M124_1802</name>
</gene>
<protein>
    <submittedName>
        <fullName evidence="1">Uncharacterized protein</fullName>
    </submittedName>
</protein>
<comment type="caution">
    <text evidence="1">The sequence shown here is derived from an EMBL/GenBank/DDBJ whole genome shotgun (WGS) entry which is preliminary data.</text>
</comment>
<dbReference type="AlphaFoldDB" id="A0A015TUJ7"/>